<sequence length="428" mass="49157">MKNFCRKGLNRMLDEIYSFINVVNISAVLMQLYIVYSTQLTEPIGREGQGTCAFDGYFEKELQVCQNIIGHDSDDGSLLIGYSAWQDKRFDTFHAIIGLGLTAIYLSMTRFNVYYCAWIETAPGLLLGILFYFARTRDFCLVIFRIFQHGFYLSTDIMMAILIIIYVIDGLLFQHTFVGVCYFYLRKIRIGRPLLASLIITSVILMNIFHIVISKNFESILSLFENSFFAIIAHNSLHLCLLLSSINSRKRLGSTLTTTSCMFELIYLTLMSIDINFSVNYFYISSNLKNTSTAQMIYALFLISLHIFLNSAYIYHQIYHCKHYESEYAHAPITQTHNFSKDFTPFQIHNSQTPDCSYCLNNITVPPLERALPSSLDTSFLPKYSLSSSTTYIESDCHHFFHPVCYLKLKNTTGECVICGKMFGYIIT</sequence>
<organism evidence="2 3">
    <name type="scientific">Euplotes crassus</name>
    <dbReference type="NCBI Taxonomy" id="5936"/>
    <lineage>
        <taxon>Eukaryota</taxon>
        <taxon>Sar</taxon>
        <taxon>Alveolata</taxon>
        <taxon>Ciliophora</taxon>
        <taxon>Intramacronucleata</taxon>
        <taxon>Spirotrichea</taxon>
        <taxon>Hypotrichia</taxon>
        <taxon>Euplotida</taxon>
        <taxon>Euplotidae</taxon>
        <taxon>Moneuplotes</taxon>
    </lineage>
</organism>
<feature type="transmembrane region" description="Helical" evidence="1">
    <location>
        <begin position="157"/>
        <end position="185"/>
    </location>
</feature>
<keyword evidence="1" id="KW-0472">Membrane</keyword>
<feature type="transmembrane region" description="Helical" evidence="1">
    <location>
        <begin position="194"/>
        <end position="213"/>
    </location>
</feature>
<feature type="transmembrane region" description="Helical" evidence="1">
    <location>
        <begin position="265"/>
        <end position="284"/>
    </location>
</feature>
<name>A0AAD1UKF2_EUPCR</name>
<accession>A0AAD1UKF2</accession>
<keyword evidence="1" id="KW-0812">Transmembrane</keyword>
<feature type="transmembrane region" description="Helical" evidence="1">
    <location>
        <begin position="92"/>
        <end position="108"/>
    </location>
</feature>
<feature type="transmembrane region" description="Helical" evidence="1">
    <location>
        <begin position="296"/>
        <end position="315"/>
    </location>
</feature>
<evidence type="ECO:0000313" key="2">
    <source>
        <dbReference type="EMBL" id="CAI2370382.1"/>
    </source>
</evidence>
<evidence type="ECO:0000313" key="3">
    <source>
        <dbReference type="Proteomes" id="UP001295684"/>
    </source>
</evidence>
<reference evidence="2" key="1">
    <citation type="submission" date="2023-07" db="EMBL/GenBank/DDBJ databases">
        <authorList>
            <consortium name="AG Swart"/>
            <person name="Singh M."/>
            <person name="Singh A."/>
            <person name="Seah K."/>
            <person name="Emmerich C."/>
        </authorList>
    </citation>
    <scope>NUCLEOTIDE SEQUENCE</scope>
    <source>
        <strain evidence="2">DP1</strain>
    </source>
</reference>
<dbReference type="Proteomes" id="UP001295684">
    <property type="component" value="Unassembled WGS sequence"/>
</dbReference>
<protein>
    <recommendedName>
        <fullName evidence="4">RING-type domain-containing protein</fullName>
    </recommendedName>
</protein>
<keyword evidence="1" id="KW-1133">Transmembrane helix</keyword>
<feature type="transmembrane region" description="Helical" evidence="1">
    <location>
        <begin position="16"/>
        <end position="36"/>
    </location>
</feature>
<dbReference type="EMBL" id="CAMPGE010011556">
    <property type="protein sequence ID" value="CAI2370382.1"/>
    <property type="molecule type" value="Genomic_DNA"/>
</dbReference>
<keyword evidence="3" id="KW-1185">Reference proteome</keyword>
<comment type="caution">
    <text evidence="2">The sequence shown here is derived from an EMBL/GenBank/DDBJ whole genome shotgun (WGS) entry which is preliminary data.</text>
</comment>
<dbReference type="AlphaFoldDB" id="A0AAD1UKF2"/>
<evidence type="ECO:0008006" key="4">
    <source>
        <dbReference type="Google" id="ProtNLM"/>
    </source>
</evidence>
<evidence type="ECO:0000256" key="1">
    <source>
        <dbReference type="SAM" id="Phobius"/>
    </source>
</evidence>
<feature type="transmembrane region" description="Helical" evidence="1">
    <location>
        <begin position="115"/>
        <end position="134"/>
    </location>
</feature>
<feature type="transmembrane region" description="Helical" evidence="1">
    <location>
        <begin position="219"/>
        <end position="244"/>
    </location>
</feature>
<proteinExistence type="predicted"/>
<gene>
    <name evidence="2" type="ORF">ECRASSUSDP1_LOCUS11694</name>
</gene>